<accession>A0A7L9WI16</accession>
<organism evidence="1 2">
    <name type="scientific">Pseudooceanicola spongiae</name>
    <dbReference type="NCBI Taxonomy" id="2613965"/>
    <lineage>
        <taxon>Bacteria</taxon>
        <taxon>Pseudomonadati</taxon>
        <taxon>Pseudomonadota</taxon>
        <taxon>Alphaproteobacteria</taxon>
        <taxon>Rhodobacterales</taxon>
        <taxon>Paracoccaceae</taxon>
        <taxon>Pseudooceanicola</taxon>
    </lineage>
</organism>
<dbReference type="Proteomes" id="UP000594118">
    <property type="component" value="Chromosome"/>
</dbReference>
<sequence>MKHQKKSDLPQKICPACSRPFVWRKKWEKVWDEVKYCSKRCRTS</sequence>
<evidence type="ECO:0000313" key="2">
    <source>
        <dbReference type="Proteomes" id="UP000594118"/>
    </source>
</evidence>
<name>A0A7L9WI16_9RHOB</name>
<keyword evidence="2" id="KW-1185">Reference proteome</keyword>
<gene>
    <name evidence="1" type="ORF">F3W81_03890</name>
</gene>
<protein>
    <submittedName>
        <fullName evidence="1">DUF2256 domain-containing protein</fullName>
    </submittedName>
</protein>
<dbReference type="KEGG" id="pshq:F3W81_03890"/>
<dbReference type="PIRSF" id="PIRSF037205">
    <property type="entry name" value="UCP037205"/>
    <property type="match status" value="1"/>
</dbReference>
<dbReference type="InterPro" id="IPR017136">
    <property type="entry name" value="UCP037205"/>
</dbReference>
<dbReference type="PANTHER" id="PTHR37463:SF1">
    <property type="entry name" value="DUF2256 DOMAIN-CONTAINING PROTEIN"/>
    <property type="match status" value="1"/>
</dbReference>
<dbReference type="RefSeq" id="WP_193082355.1">
    <property type="nucleotide sequence ID" value="NZ_CP045201.1"/>
</dbReference>
<dbReference type="PANTHER" id="PTHR37463">
    <property type="entry name" value="GSL3115 PROTEIN"/>
    <property type="match status" value="1"/>
</dbReference>
<dbReference type="Pfam" id="PF10013">
    <property type="entry name" value="DUF2256"/>
    <property type="match status" value="1"/>
</dbReference>
<reference evidence="1 2" key="1">
    <citation type="submission" date="2019-10" db="EMBL/GenBank/DDBJ databases">
        <title>Pseudopuniceibacterium sp. HQ09 islated from Antarctica.</title>
        <authorList>
            <person name="Liao L."/>
            <person name="Su S."/>
            <person name="Chen B."/>
            <person name="Yu Y."/>
        </authorList>
    </citation>
    <scope>NUCLEOTIDE SEQUENCE [LARGE SCALE GENOMIC DNA]</scope>
    <source>
        <strain evidence="1 2">HQ09</strain>
    </source>
</reference>
<dbReference type="AlphaFoldDB" id="A0A7L9WI16"/>
<dbReference type="EMBL" id="CP045201">
    <property type="protein sequence ID" value="QOL80041.1"/>
    <property type="molecule type" value="Genomic_DNA"/>
</dbReference>
<proteinExistence type="predicted"/>
<evidence type="ECO:0000313" key="1">
    <source>
        <dbReference type="EMBL" id="QOL80041.1"/>
    </source>
</evidence>